<protein>
    <submittedName>
        <fullName evidence="1">Uncharacterized protein</fullName>
    </submittedName>
</protein>
<sequence>EIQQDKQKSIMQSSSLTLLPSGCIESLGYRYSFAELLYTFQLESCIWATFVVQIRDYWEKSVKVWPVKSNEEARR</sequence>
<accession>A0A8X6QHK4</accession>
<reference evidence="1" key="1">
    <citation type="submission" date="2020-08" db="EMBL/GenBank/DDBJ databases">
        <title>Multicomponent nature underlies the extraordinary mechanical properties of spider dragline silk.</title>
        <authorList>
            <person name="Kono N."/>
            <person name="Nakamura H."/>
            <person name="Mori M."/>
            <person name="Yoshida Y."/>
            <person name="Ohtoshi R."/>
            <person name="Malay A.D."/>
            <person name="Moran D.A.P."/>
            <person name="Tomita M."/>
            <person name="Numata K."/>
            <person name="Arakawa K."/>
        </authorList>
    </citation>
    <scope>NUCLEOTIDE SEQUENCE</scope>
</reference>
<gene>
    <name evidence="1" type="ORF">NPIL_336071</name>
</gene>
<comment type="caution">
    <text evidence="1">The sequence shown here is derived from an EMBL/GenBank/DDBJ whole genome shotgun (WGS) entry which is preliminary data.</text>
</comment>
<feature type="non-terminal residue" evidence="1">
    <location>
        <position position="1"/>
    </location>
</feature>
<name>A0A8X6QHK4_NEPPI</name>
<dbReference type="EMBL" id="BMAW01080413">
    <property type="protein sequence ID" value="GFU19505.1"/>
    <property type="molecule type" value="Genomic_DNA"/>
</dbReference>
<keyword evidence="2" id="KW-1185">Reference proteome</keyword>
<organism evidence="1 2">
    <name type="scientific">Nephila pilipes</name>
    <name type="common">Giant wood spider</name>
    <name type="synonym">Nephila maculata</name>
    <dbReference type="NCBI Taxonomy" id="299642"/>
    <lineage>
        <taxon>Eukaryota</taxon>
        <taxon>Metazoa</taxon>
        <taxon>Ecdysozoa</taxon>
        <taxon>Arthropoda</taxon>
        <taxon>Chelicerata</taxon>
        <taxon>Arachnida</taxon>
        <taxon>Araneae</taxon>
        <taxon>Araneomorphae</taxon>
        <taxon>Entelegynae</taxon>
        <taxon>Araneoidea</taxon>
        <taxon>Nephilidae</taxon>
        <taxon>Nephila</taxon>
    </lineage>
</organism>
<proteinExistence type="predicted"/>
<dbReference type="Proteomes" id="UP000887013">
    <property type="component" value="Unassembled WGS sequence"/>
</dbReference>
<evidence type="ECO:0000313" key="1">
    <source>
        <dbReference type="EMBL" id="GFU19505.1"/>
    </source>
</evidence>
<dbReference type="AlphaFoldDB" id="A0A8X6QHK4"/>
<evidence type="ECO:0000313" key="2">
    <source>
        <dbReference type="Proteomes" id="UP000887013"/>
    </source>
</evidence>